<reference evidence="1 2" key="1">
    <citation type="submission" date="2020-09" db="EMBL/GenBank/DDBJ databases">
        <title>Novel species in genus Gordonia.</title>
        <authorList>
            <person name="Zhang G."/>
        </authorList>
    </citation>
    <scope>NUCLEOTIDE SEQUENCE [LARGE SCALE GENOMIC DNA]</scope>
    <source>
        <strain evidence="1 2">ON-33</strain>
    </source>
</reference>
<dbReference type="RefSeq" id="WP_190266185.1">
    <property type="nucleotide sequence ID" value="NZ_BAABAD010000003.1"/>
</dbReference>
<sequence>MVKTLGQQGYEQVLTAVWTPQAGVEVPEIDLPAEWEVALRRVGHDLRARQYAGRIERIDWVGEYDDHSGYVAVLSSVTSEGRPAEGLGTCEAAPLDSTEDEIARYLAYVVQDEVARAHVAWPWADGGGFCTPRLADDEAVWVDGRGQNIGQIGRLGDTAG</sequence>
<evidence type="ECO:0000313" key="2">
    <source>
        <dbReference type="Proteomes" id="UP000602395"/>
    </source>
</evidence>
<organism evidence="1 2">
    <name type="scientific">Gordonia hankookensis</name>
    <dbReference type="NCBI Taxonomy" id="589403"/>
    <lineage>
        <taxon>Bacteria</taxon>
        <taxon>Bacillati</taxon>
        <taxon>Actinomycetota</taxon>
        <taxon>Actinomycetes</taxon>
        <taxon>Mycobacteriales</taxon>
        <taxon>Gordoniaceae</taxon>
        <taxon>Gordonia</taxon>
    </lineage>
</organism>
<evidence type="ECO:0000313" key="1">
    <source>
        <dbReference type="EMBL" id="MBD1319346.1"/>
    </source>
</evidence>
<keyword evidence="2" id="KW-1185">Reference proteome</keyword>
<comment type="caution">
    <text evidence="1">The sequence shown here is derived from an EMBL/GenBank/DDBJ whole genome shotgun (WGS) entry which is preliminary data.</text>
</comment>
<accession>A0ABR7W963</accession>
<name>A0ABR7W963_9ACTN</name>
<protein>
    <submittedName>
        <fullName evidence="1">Uncharacterized protein</fullName>
    </submittedName>
</protein>
<dbReference type="EMBL" id="JACWMS010000001">
    <property type="protein sequence ID" value="MBD1319346.1"/>
    <property type="molecule type" value="Genomic_DNA"/>
</dbReference>
<dbReference type="Proteomes" id="UP000602395">
    <property type="component" value="Unassembled WGS sequence"/>
</dbReference>
<gene>
    <name evidence="1" type="ORF">IDF66_07095</name>
</gene>
<proteinExistence type="predicted"/>